<dbReference type="Proteomes" id="UP000247555">
    <property type="component" value="Unassembled WGS sequence"/>
</dbReference>
<keyword evidence="1" id="KW-0812">Transmembrane</keyword>
<proteinExistence type="predicted"/>
<feature type="transmembrane region" description="Helical" evidence="1">
    <location>
        <begin position="59"/>
        <end position="81"/>
    </location>
</feature>
<dbReference type="EMBL" id="QJKI01000029">
    <property type="protein sequence ID" value="PXX74681.1"/>
    <property type="molecule type" value="Genomic_DNA"/>
</dbReference>
<name>A0A318KJ80_9NEIS</name>
<keyword evidence="3" id="KW-1185">Reference proteome</keyword>
<evidence type="ECO:0000313" key="2">
    <source>
        <dbReference type="EMBL" id="PXX74681.1"/>
    </source>
</evidence>
<dbReference type="AlphaFoldDB" id="A0A318KJ80"/>
<sequence>MFRMKKPLLVAALTLWLSVATLTGTRLWFVYPDFTPPFPPAFGVWLVTVLHWPKGDVELALALCCSFVATLSLTLLAWALWRMWCRR</sequence>
<keyword evidence="1" id="KW-1133">Transmembrane helix</keyword>
<accession>A0A318KJ80</accession>
<organism evidence="2 3">
    <name type="scientific">Rivihabitans pingtungensis</name>
    <dbReference type="NCBI Taxonomy" id="1054498"/>
    <lineage>
        <taxon>Bacteria</taxon>
        <taxon>Pseudomonadati</taxon>
        <taxon>Pseudomonadota</taxon>
        <taxon>Betaproteobacteria</taxon>
        <taxon>Neisseriales</taxon>
        <taxon>Aquaspirillaceae</taxon>
        <taxon>Rivihabitans</taxon>
    </lineage>
</organism>
<comment type="caution">
    <text evidence="2">The sequence shown here is derived from an EMBL/GenBank/DDBJ whole genome shotgun (WGS) entry which is preliminary data.</text>
</comment>
<gene>
    <name evidence="2" type="ORF">DFR34_12917</name>
</gene>
<reference evidence="2 3" key="1">
    <citation type="submission" date="2018-05" db="EMBL/GenBank/DDBJ databases">
        <title>Genomic Encyclopedia of Type Strains, Phase IV (KMG-IV): sequencing the most valuable type-strain genomes for metagenomic binning, comparative biology and taxonomic classification.</title>
        <authorList>
            <person name="Goeker M."/>
        </authorList>
    </citation>
    <scope>NUCLEOTIDE SEQUENCE [LARGE SCALE GENOMIC DNA]</scope>
    <source>
        <strain evidence="2 3">DSM 29661</strain>
    </source>
</reference>
<keyword evidence="1" id="KW-0472">Membrane</keyword>
<evidence type="ECO:0000256" key="1">
    <source>
        <dbReference type="SAM" id="Phobius"/>
    </source>
</evidence>
<protein>
    <submittedName>
        <fullName evidence="2">Uncharacterized protein</fullName>
    </submittedName>
</protein>
<evidence type="ECO:0000313" key="3">
    <source>
        <dbReference type="Proteomes" id="UP000247555"/>
    </source>
</evidence>